<gene>
    <name evidence="3" type="ORF">DBRI00130_LOCUS13016</name>
</gene>
<feature type="region of interest" description="Disordered" evidence="1">
    <location>
        <begin position="34"/>
        <end position="61"/>
    </location>
</feature>
<dbReference type="PANTHER" id="PTHR46928:SF1">
    <property type="entry name" value="MESENCHYME-SPECIFIC CELL SURFACE GLYCOPROTEIN"/>
    <property type="match status" value="1"/>
</dbReference>
<feature type="compositionally biased region" description="Basic residues" evidence="1">
    <location>
        <begin position="41"/>
        <end position="56"/>
    </location>
</feature>
<evidence type="ECO:0000256" key="2">
    <source>
        <dbReference type="SAM" id="SignalP"/>
    </source>
</evidence>
<dbReference type="EMBL" id="HBNS01016228">
    <property type="protein sequence ID" value="CAE4603590.1"/>
    <property type="molecule type" value="Transcribed_RNA"/>
</dbReference>
<dbReference type="SUPFAM" id="SSF50969">
    <property type="entry name" value="YVTN repeat-like/Quinoprotein amine dehydrogenase"/>
    <property type="match status" value="1"/>
</dbReference>
<feature type="chain" id="PRO_5031411985" description="Alkaline phosphatase" evidence="2">
    <location>
        <begin position="21"/>
        <end position="251"/>
    </location>
</feature>
<proteinExistence type="predicted"/>
<evidence type="ECO:0000313" key="3">
    <source>
        <dbReference type="EMBL" id="CAE4603590.1"/>
    </source>
</evidence>
<dbReference type="Gene3D" id="2.130.10.10">
    <property type="entry name" value="YVTN repeat-like/Quinoprotein amine dehydrogenase"/>
    <property type="match status" value="1"/>
</dbReference>
<evidence type="ECO:0000256" key="1">
    <source>
        <dbReference type="SAM" id="MobiDB-lite"/>
    </source>
</evidence>
<name>A0A7S4R4Y9_9STRA</name>
<protein>
    <recommendedName>
        <fullName evidence="4">Alkaline phosphatase</fullName>
    </recommendedName>
</protein>
<dbReference type="AlphaFoldDB" id="A0A7S4R4Y9"/>
<dbReference type="InterPro" id="IPR011044">
    <property type="entry name" value="Quino_amine_DH_bsu"/>
</dbReference>
<dbReference type="PANTHER" id="PTHR46928">
    <property type="entry name" value="MESENCHYME-SPECIFIC CELL SURFACE GLYCOPROTEIN"/>
    <property type="match status" value="1"/>
</dbReference>
<sequence>MRLFFSALAIYLSLLSTVEAVSIGVEEFNGSARGLKGAKDNKRRGGKGGKRGKNGKNGKNGAVECEDMNFNRIATFAICKQLDATCNTDTETVAEIVTATEDGMTLVYTDSEQENIGFVDISDPANPAAFGTVALSGEPTSVAVLGGLALAAVNTSEDFVNTSGELVAIDIATRVIVKTWQLGGQPDSVAVSPDGKYILVAIENERDEDLGDGVPPQVSSLLPLSTFALQITMLTYHLSPCTDASRLCRAR</sequence>
<feature type="signal peptide" evidence="2">
    <location>
        <begin position="1"/>
        <end position="20"/>
    </location>
</feature>
<reference evidence="3" key="1">
    <citation type="submission" date="2021-01" db="EMBL/GenBank/DDBJ databases">
        <authorList>
            <person name="Corre E."/>
            <person name="Pelletier E."/>
            <person name="Niang G."/>
            <person name="Scheremetjew M."/>
            <person name="Finn R."/>
            <person name="Kale V."/>
            <person name="Holt S."/>
            <person name="Cochrane G."/>
            <person name="Meng A."/>
            <person name="Brown T."/>
            <person name="Cohen L."/>
        </authorList>
    </citation>
    <scope>NUCLEOTIDE SEQUENCE</scope>
    <source>
        <strain evidence="3">GSO104</strain>
    </source>
</reference>
<organism evidence="3">
    <name type="scientific">Ditylum brightwellii</name>
    <dbReference type="NCBI Taxonomy" id="49249"/>
    <lineage>
        <taxon>Eukaryota</taxon>
        <taxon>Sar</taxon>
        <taxon>Stramenopiles</taxon>
        <taxon>Ochrophyta</taxon>
        <taxon>Bacillariophyta</taxon>
        <taxon>Mediophyceae</taxon>
        <taxon>Lithodesmiophycidae</taxon>
        <taxon>Lithodesmiales</taxon>
        <taxon>Lithodesmiaceae</taxon>
        <taxon>Ditylum</taxon>
    </lineage>
</organism>
<accession>A0A7S4R4Y9</accession>
<evidence type="ECO:0008006" key="4">
    <source>
        <dbReference type="Google" id="ProtNLM"/>
    </source>
</evidence>
<keyword evidence="2" id="KW-0732">Signal</keyword>
<dbReference type="InterPro" id="IPR052956">
    <property type="entry name" value="Mesenchyme-surface_protein"/>
</dbReference>
<dbReference type="InterPro" id="IPR015943">
    <property type="entry name" value="WD40/YVTN_repeat-like_dom_sf"/>
</dbReference>